<gene>
    <name evidence="1" type="ORF">BD311DRAFT_150822</name>
</gene>
<name>A0A4V2K127_9APHY</name>
<dbReference type="Proteomes" id="UP000292957">
    <property type="component" value="Unassembled WGS sequence"/>
</dbReference>
<dbReference type="AlphaFoldDB" id="A0A4V2K127"/>
<dbReference type="EMBL" id="ML143401">
    <property type="protein sequence ID" value="TBU31163.1"/>
    <property type="molecule type" value="Genomic_DNA"/>
</dbReference>
<accession>A0A4V2K127</accession>
<evidence type="ECO:0000313" key="1">
    <source>
        <dbReference type="EMBL" id="TBU31163.1"/>
    </source>
</evidence>
<proteinExistence type="predicted"/>
<reference evidence="1" key="1">
    <citation type="submission" date="2019-01" db="EMBL/GenBank/DDBJ databases">
        <title>Draft genome sequences of three monokaryotic isolates of the white-rot basidiomycete fungus Dichomitus squalens.</title>
        <authorList>
            <consortium name="DOE Joint Genome Institute"/>
            <person name="Lopez S.C."/>
            <person name="Andreopoulos B."/>
            <person name="Pangilinan J."/>
            <person name="Lipzen A."/>
            <person name="Riley R."/>
            <person name="Ahrendt S."/>
            <person name="Ng V."/>
            <person name="Barry K."/>
            <person name="Daum C."/>
            <person name="Grigoriev I.V."/>
            <person name="Hilden K.S."/>
            <person name="Makela M.R."/>
            <person name="de Vries R.P."/>
        </authorList>
    </citation>
    <scope>NUCLEOTIDE SEQUENCE [LARGE SCALE GENOMIC DNA]</scope>
    <source>
        <strain evidence="1">OM18370.1</strain>
    </source>
</reference>
<protein>
    <submittedName>
        <fullName evidence="1">Uncharacterized protein</fullName>
    </submittedName>
</protein>
<organism evidence="1">
    <name type="scientific">Dichomitus squalens</name>
    <dbReference type="NCBI Taxonomy" id="114155"/>
    <lineage>
        <taxon>Eukaryota</taxon>
        <taxon>Fungi</taxon>
        <taxon>Dikarya</taxon>
        <taxon>Basidiomycota</taxon>
        <taxon>Agaricomycotina</taxon>
        <taxon>Agaricomycetes</taxon>
        <taxon>Polyporales</taxon>
        <taxon>Polyporaceae</taxon>
        <taxon>Dichomitus</taxon>
    </lineage>
</organism>
<sequence>MAGYSWARLREASVSPRPASILIEVYSRKRVHIRLLPCSHAVERVRTRGGGGGVPLSLLTASVVCSTTYLGYSVTGSDYVI</sequence>